<dbReference type="Proteomes" id="UP001375382">
    <property type="component" value="Unassembled WGS sequence"/>
</dbReference>
<dbReference type="PANTHER" id="PTHR46663">
    <property type="entry name" value="DIGUANYLATE CYCLASE DGCT-RELATED"/>
    <property type="match status" value="1"/>
</dbReference>
<keyword evidence="2" id="KW-0732">Signal</keyword>
<dbReference type="SMART" id="SM00267">
    <property type="entry name" value="GGDEF"/>
    <property type="match status" value="1"/>
</dbReference>
<name>A0ABU8C945_9GAMM</name>
<dbReference type="EMBL" id="JALAAR010000010">
    <property type="protein sequence ID" value="MEH8018140.1"/>
    <property type="molecule type" value="Genomic_DNA"/>
</dbReference>
<dbReference type="InterPro" id="IPR000160">
    <property type="entry name" value="GGDEF_dom"/>
</dbReference>
<comment type="caution">
    <text evidence="4">The sequence shown here is derived from an EMBL/GenBank/DDBJ whole genome shotgun (WGS) entry which is preliminary data.</text>
</comment>
<dbReference type="InterPro" id="IPR043128">
    <property type="entry name" value="Rev_trsase/Diguanyl_cyclase"/>
</dbReference>
<dbReference type="RefSeq" id="WP_335736546.1">
    <property type="nucleotide sequence ID" value="NZ_JALAAR010000010.1"/>
</dbReference>
<reference evidence="4 5" key="1">
    <citation type="journal article" date="2023" name="Ecotoxicol. Environ. Saf.">
        <title>Mercury remediation potential of mercury-resistant strain Rheinheimera metallidurans sp. nov. isolated from a municipal waste dumping site.</title>
        <authorList>
            <person name="Yadav V."/>
            <person name="Manjhi A."/>
            <person name="Vadakedath N."/>
        </authorList>
    </citation>
    <scope>NUCLEOTIDE SEQUENCE [LARGE SCALE GENOMIC DNA]</scope>
    <source>
        <strain evidence="4 5">E-49</strain>
    </source>
</reference>
<dbReference type="SUPFAM" id="SSF55073">
    <property type="entry name" value="Nucleotide cyclase"/>
    <property type="match status" value="1"/>
</dbReference>
<evidence type="ECO:0000256" key="1">
    <source>
        <dbReference type="SAM" id="Phobius"/>
    </source>
</evidence>
<gene>
    <name evidence="4" type="ORF">MN202_12915</name>
</gene>
<dbReference type="InterPro" id="IPR052163">
    <property type="entry name" value="DGC-Regulatory_Protein"/>
</dbReference>
<dbReference type="NCBIfam" id="TIGR00254">
    <property type="entry name" value="GGDEF"/>
    <property type="match status" value="1"/>
</dbReference>
<dbReference type="Gene3D" id="3.30.70.270">
    <property type="match status" value="1"/>
</dbReference>
<dbReference type="CDD" id="cd01949">
    <property type="entry name" value="GGDEF"/>
    <property type="match status" value="1"/>
</dbReference>
<keyword evidence="1" id="KW-0472">Membrane</keyword>
<feature type="transmembrane region" description="Helical" evidence="1">
    <location>
        <begin position="734"/>
        <end position="754"/>
    </location>
</feature>
<sequence>MILRFFACLLLLISIDIQAEGNAAGLPDPLLIAISNDTYPYMFTDEQGEAAGLVVDYWQDVAKRQNITVRFIAADWSETLQLLDSGQVHLHGGIARTDERSARYAMGATGIAIYSNIFVHRDIPHLTRLSQLTPFAIGVVAQSSHVDTILQQVPAALLKPYPNVTAMYDAALAGDIKVMTGLDRLPPRYHRHTELVMQFPLYRKIPLRNIMLSYATDKNTTLLAAIQRVTAEIEPAFLERLERRWLGVEADEDTLLLGVPIDNPPYMHVTQQGEAQGLFVDLWQQWSEHTGQKIAFVPDTSLNSLHNLVKGRIDVLVAFPDNQNLPVGIAPAYHLYNFPSEFYYLKRNAITDLTDLASGKIAIFANAPYADTLQQRYPQLEFIRYRQLPEMIAGVLNGELAGFFGASAIIPQRLQQLNLTDIFASVADSELVSPMYSLVQQQQTELAEQIRRGFAQMPLDTLVQTEQRWLTDASQYYFSRFRQQIPLTEDEQDWLKQHKVLRVGMLRNWPPMEFADEDGLPAGVTVDMFNLLAERLNASFEFQLFDDFDSMLQQLQQQQLDLIANVSDRKDRHGYAKFSDVFWPTQLAVISDSSRQSVTGIADLYGSKVAIYQDYELARQLPQLHPQINVVAVQDLAQGLMLLQRNEVDFALDTVESASETLKQTGMLGLRAYVVDDLPHYASLIAVRKDFAPLVVMLNKGLRSISSEERQQLYQKWFSFQISQGMDRQQLNTLMWRIGGAVALLLLFVVLWNVSLRREVALRRKAEQKMRFMATHDDLTQLPNRSLIKERIEQALLQHARHNEIMALLFIDLDGFKEVNDAYGHDAGDELLLKLAGLLDNAVRKSDTVARFGGDEFVVLLTGLLSRDDAAIVAEKILHQMSMPITLSVGEVQVGASIGIAVYPYDGTDSAKLLKVADSLMYRIKQQGKNRYCFSKVAF</sequence>
<keyword evidence="1" id="KW-0812">Transmembrane</keyword>
<dbReference type="Pfam" id="PF00497">
    <property type="entry name" value="SBP_bac_3"/>
    <property type="match status" value="3"/>
</dbReference>
<feature type="signal peptide" evidence="2">
    <location>
        <begin position="1"/>
        <end position="19"/>
    </location>
</feature>
<dbReference type="PANTHER" id="PTHR46663:SF2">
    <property type="entry name" value="GGDEF DOMAIN-CONTAINING PROTEIN"/>
    <property type="match status" value="1"/>
</dbReference>
<dbReference type="SMART" id="SM00062">
    <property type="entry name" value="PBPb"/>
    <property type="match status" value="3"/>
</dbReference>
<dbReference type="InterPro" id="IPR029787">
    <property type="entry name" value="Nucleotide_cyclase"/>
</dbReference>
<accession>A0ABU8C945</accession>
<proteinExistence type="predicted"/>
<feature type="chain" id="PRO_5045687664" evidence="2">
    <location>
        <begin position="20"/>
        <end position="939"/>
    </location>
</feature>
<feature type="domain" description="GGDEF" evidence="3">
    <location>
        <begin position="804"/>
        <end position="937"/>
    </location>
</feature>
<dbReference type="CDD" id="cd01007">
    <property type="entry name" value="PBP2_BvgS_HisK_like"/>
    <property type="match status" value="1"/>
</dbReference>
<dbReference type="Pfam" id="PF00990">
    <property type="entry name" value="GGDEF"/>
    <property type="match status" value="1"/>
</dbReference>
<evidence type="ECO:0000256" key="2">
    <source>
        <dbReference type="SAM" id="SignalP"/>
    </source>
</evidence>
<evidence type="ECO:0000313" key="5">
    <source>
        <dbReference type="Proteomes" id="UP001375382"/>
    </source>
</evidence>
<protein>
    <submittedName>
        <fullName evidence="4">Transporter substrate-binding domain-containing protein</fullName>
    </submittedName>
</protein>
<dbReference type="Gene3D" id="3.40.190.10">
    <property type="entry name" value="Periplasmic binding protein-like II"/>
    <property type="match status" value="6"/>
</dbReference>
<evidence type="ECO:0000259" key="3">
    <source>
        <dbReference type="PROSITE" id="PS50887"/>
    </source>
</evidence>
<dbReference type="InterPro" id="IPR001638">
    <property type="entry name" value="Solute-binding_3/MltF_N"/>
</dbReference>
<dbReference type="SUPFAM" id="SSF53850">
    <property type="entry name" value="Periplasmic binding protein-like II"/>
    <property type="match status" value="3"/>
</dbReference>
<organism evidence="4 5">
    <name type="scientific">Rheinheimera muenzenbergensis</name>
    <dbReference type="NCBI Taxonomy" id="1193628"/>
    <lineage>
        <taxon>Bacteria</taxon>
        <taxon>Pseudomonadati</taxon>
        <taxon>Pseudomonadota</taxon>
        <taxon>Gammaproteobacteria</taxon>
        <taxon>Chromatiales</taxon>
        <taxon>Chromatiaceae</taxon>
        <taxon>Rheinheimera</taxon>
    </lineage>
</organism>
<keyword evidence="1" id="KW-1133">Transmembrane helix</keyword>
<evidence type="ECO:0000313" key="4">
    <source>
        <dbReference type="EMBL" id="MEH8018140.1"/>
    </source>
</evidence>
<keyword evidence="5" id="KW-1185">Reference proteome</keyword>
<dbReference type="PROSITE" id="PS50887">
    <property type="entry name" value="GGDEF"/>
    <property type="match status" value="1"/>
</dbReference>